<keyword evidence="2" id="KW-1185">Reference proteome</keyword>
<keyword evidence="1" id="KW-0614">Plasmid</keyword>
<evidence type="ECO:0000313" key="1">
    <source>
        <dbReference type="EMBL" id="AIY85408.1"/>
    </source>
</evidence>
<protein>
    <submittedName>
        <fullName evidence="1">Uncharacterized protein</fullName>
    </submittedName>
</protein>
<accession>A0A0A7G0N2</accession>
<gene>
    <name evidence="1" type="ORF">U729_3064</name>
</gene>
<dbReference type="EMBL" id="CP006906">
    <property type="protein sequence ID" value="AIY85408.1"/>
    <property type="molecule type" value="Genomic_DNA"/>
</dbReference>
<name>A0A0A7G0N2_9CLOT</name>
<sequence>MLNDLELKAVNKYGGSGFNDKLDDLIKENDCIGGDNVYEVYKIVRDDYKALSSLYDTYVNLLFGYDDPKTIENNLLQQITELETGEYEDRECINYTLMAYDSLVSSVLINYSSSISRLTKEFYDTIDKNIDDEITNHSDSMARIFKEKFERANKNNIARREQCNSDNLIKINNILCNIFEQRDIIEDVQATYVDIDKSNPSDYITILIQALNDEINLGFDMINDLIKTTILTVVSREEYNKILCEKENLNIYYEKIIGGV</sequence>
<dbReference type="Proteomes" id="UP000030635">
    <property type="component" value="Plasmid pCBJ"/>
</dbReference>
<organism evidence="1 2">
    <name type="scientific">Clostridium baratii str. Sullivan</name>
    <dbReference type="NCBI Taxonomy" id="1415775"/>
    <lineage>
        <taxon>Bacteria</taxon>
        <taxon>Bacillati</taxon>
        <taxon>Bacillota</taxon>
        <taxon>Clostridia</taxon>
        <taxon>Eubacteriales</taxon>
        <taxon>Clostridiaceae</taxon>
        <taxon>Clostridium</taxon>
    </lineage>
</organism>
<proteinExistence type="predicted"/>
<reference evidence="1 2" key="1">
    <citation type="journal article" date="2015" name="Infect. Genet. Evol.">
        <title>Genomic sequences of six botulinum neurotoxin-producing strains representing three clostridial species illustrate the mobility and diversity of botulinum neurotoxin genes.</title>
        <authorList>
            <person name="Smith T.J."/>
            <person name="Hill K.K."/>
            <person name="Xie G."/>
            <person name="Foley B.T."/>
            <person name="Williamson C.H."/>
            <person name="Foster J.T."/>
            <person name="Johnson S.L."/>
            <person name="Chertkov O."/>
            <person name="Teshima H."/>
            <person name="Gibbons H.S."/>
            <person name="Johnsky L.A."/>
            <person name="Karavis M.A."/>
            <person name="Smith L.A."/>
        </authorList>
    </citation>
    <scope>NUCLEOTIDE SEQUENCE [LARGE SCALE GENOMIC DNA]</scope>
    <source>
        <strain evidence="1 2">Sullivan</strain>
        <plasmid evidence="1">pCBJ</plasmid>
    </source>
</reference>
<evidence type="ECO:0000313" key="2">
    <source>
        <dbReference type="Proteomes" id="UP000030635"/>
    </source>
</evidence>
<dbReference type="KEGG" id="cbv:U729_3064"/>
<dbReference type="HOGENOM" id="CLU_1068329_0_0_9"/>
<dbReference type="AlphaFoldDB" id="A0A0A7G0N2"/>
<geneLocation type="plasmid" evidence="1 2">
    <name>pCBJ</name>
</geneLocation>